<dbReference type="GO" id="GO:0005634">
    <property type="term" value="C:nucleus"/>
    <property type="evidence" value="ECO:0007669"/>
    <property type="project" value="UniProtKB-SubCell"/>
</dbReference>
<dbReference type="PANTHER" id="PTHR24326:SF620">
    <property type="entry name" value="HOMEOBOX-LEUCINE ZIPPER PROTEIN"/>
    <property type="match status" value="1"/>
</dbReference>
<evidence type="ECO:0000256" key="2">
    <source>
        <dbReference type="ARBA" id="ARBA00023015"/>
    </source>
</evidence>
<comment type="subcellular location">
    <subcellularLocation>
        <location evidence="1 9 10">Nucleus</location>
    </subcellularLocation>
</comment>
<dbReference type="Proteomes" id="UP000634136">
    <property type="component" value="Unassembled WGS sequence"/>
</dbReference>
<evidence type="ECO:0000256" key="6">
    <source>
        <dbReference type="ARBA" id="ARBA00023242"/>
    </source>
</evidence>
<evidence type="ECO:0000313" key="15">
    <source>
        <dbReference type="EMBL" id="KAF7830772.1"/>
    </source>
</evidence>
<name>A0A834U055_9FABA</name>
<evidence type="ECO:0000256" key="10">
    <source>
        <dbReference type="RuleBase" id="RU000682"/>
    </source>
</evidence>
<evidence type="ECO:0000256" key="8">
    <source>
        <dbReference type="ARBA" id="ARBA00058361"/>
    </source>
</evidence>
<dbReference type="SMART" id="SM00389">
    <property type="entry name" value="HOX"/>
    <property type="match status" value="1"/>
</dbReference>
<dbReference type="PANTHER" id="PTHR24326">
    <property type="entry name" value="HOMEOBOX-LEUCINE ZIPPER PROTEIN"/>
    <property type="match status" value="1"/>
</dbReference>
<dbReference type="InterPro" id="IPR001356">
    <property type="entry name" value="HD"/>
</dbReference>
<dbReference type="GO" id="GO:0000981">
    <property type="term" value="F:DNA-binding transcription factor activity, RNA polymerase II-specific"/>
    <property type="evidence" value="ECO:0007669"/>
    <property type="project" value="UniProtKB-UniRule"/>
</dbReference>
<proteinExistence type="inferred from homology"/>
<dbReference type="InterPro" id="IPR017970">
    <property type="entry name" value="Homeobox_CS"/>
</dbReference>
<comment type="function">
    <text evidence="11">Transcription factor.</text>
</comment>
<evidence type="ECO:0000256" key="5">
    <source>
        <dbReference type="ARBA" id="ARBA00023163"/>
    </source>
</evidence>
<dbReference type="PROSITE" id="PS50071">
    <property type="entry name" value="HOMEOBOX_2"/>
    <property type="match status" value="1"/>
</dbReference>
<organism evidence="15 16">
    <name type="scientific">Senna tora</name>
    <dbReference type="NCBI Taxonomy" id="362788"/>
    <lineage>
        <taxon>Eukaryota</taxon>
        <taxon>Viridiplantae</taxon>
        <taxon>Streptophyta</taxon>
        <taxon>Embryophyta</taxon>
        <taxon>Tracheophyta</taxon>
        <taxon>Spermatophyta</taxon>
        <taxon>Magnoliopsida</taxon>
        <taxon>eudicotyledons</taxon>
        <taxon>Gunneridae</taxon>
        <taxon>Pentapetalae</taxon>
        <taxon>rosids</taxon>
        <taxon>fabids</taxon>
        <taxon>Fabales</taxon>
        <taxon>Fabaceae</taxon>
        <taxon>Caesalpinioideae</taxon>
        <taxon>Cassia clade</taxon>
        <taxon>Senna</taxon>
    </lineage>
</organism>
<dbReference type="GO" id="GO:0009737">
    <property type="term" value="P:response to abscisic acid"/>
    <property type="evidence" value="ECO:0007669"/>
    <property type="project" value="UniProtKB-ARBA"/>
</dbReference>
<evidence type="ECO:0000313" key="16">
    <source>
        <dbReference type="Proteomes" id="UP000634136"/>
    </source>
</evidence>
<dbReference type="AlphaFoldDB" id="A0A834U055"/>
<comment type="caution">
    <text evidence="15">The sequence shown here is derived from an EMBL/GenBank/DDBJ whole genome shotgun (WGS) entry which is preliminary data.</text>
</comment>
<dbReference type="Pfam" id="PF02183">
    <property type="entry name" value="HALZ"/>
    <property type="match status" value="1"/>
</dbReference>
<keyword evidence="5 11" id="KW-0804">Transcription</keyword>
<feature type="domain" description="Homeobox" evidence="14">
    <location>
        <begin position="22"/>
        <end position="82"/>
    </location>
</feature>
<comment type="function">
    <text evidence="8">Probable transcription activator that may act as growth regulators in response to water deficit.</text>
</comment>
<evidence type="ECO:0000256" key="11">
    <source>
        <dbReference type="RuleBase" id="RU369038"/>
    </source>
</evidence>
<evidence type="ECO:0000256" key="1">
    <source>
        <dbReference type="ARBA" id="ARBA00004123"/>
    </source>
</evidence>
<dbReference type="CDD" id="cd00086">
    <property type="entry name" value="homeodomain"/>
    <property type="match status" value="1"/>
</dbReference>
<feature type="compositionally biased region" description="Acidic residues" evidence="13">
    <location>
        <begin position="1"/>
        <end position="11"/>
    </location>
</feature>
<evidence type="ECO:0000256" key="7">
    <source>
        <dbReference type="ARBA" id="ARBA00025748"/>
    </source>
</evidence>
<dbReference type="PROSITE" id="PS00027">
    <property type="entry name" value="HOMEOBOX_1"/>
    <property type="match status" value="1"/>
</dbReference>
<evidence type="ECO:0000256" key="13">
    <source>
        <dbReference type="SAM" id="MobiDB-lite"/>
    </source>
</evidence>
<accession>A0A834U055</accession>
<dbReference type="InterPro" id="IPR000047">
    <property type="entry name" value="HTH_motif"/>
</dbReference>
<feature type="coiled-coil region" evidence="12">
    <location>
        <begin position="74"/>
        <end position="125"/>
    </location>
</feature>
<keyword evidence="4 9" id="KW-0371">Homeobox</keyword>
<dbReference type="Gene3D" id="1.10.10.60">
    <property type="entry name" value="Homeodomain-like"/>
    <property type="match status" value="1"/>
</dbReference>
<evidence type="ECO:0000256" key="3">
    <source>
        <dbReference type="ARBA" id="ARBA00023125"/>
    </source>
</evidence>
<feature type="region of interest" description="Disordered" evidence="13">
    <location>
        <begin position="1"/>
        <end position="31"/>
    </location>
</feature>
<dbReference type="PRINTS" id="PR00031">
    <property type="entry name" value="HTHREPRESSR"/>
</dbReference>
<dbReference type="GO" id="GO:0045893">
    <property type="term" value="P:positive regulation of DNA-templated transcription"/>
    <property type="evidence" value="ECO:0007669"/>
    <property type="project" value="TreeGrafter"/>
</dbReference>
<dbReference type="GO" id="GO:0000976">
    <property type="term" value="F:transcription cis-regulatory region binding"/>
    <property type="evidence" value="ECO:0007669"/>
    <property type="project" value="UniProtKB-ARBA"/>
</dbReference>
<dbReference type="SUPFAM" id="SSF46689">
    <property type="entry name" value="Homeodomain-like"/>
    <property type="match status" value="1"/>
</dbReference>
<evidence type="ECO:0000259" key="14">
    <source>
        <dbReference type="PROSITE" id="PS50071"/>
    </source>
</evidence>
<dbReference type="InterPro" id="IPR003106">
    <property type="entry name" value="Leu_zip_homeo"/>
</dbReference>
<keyword evidence="12" id="KW-0175">Coiled coil</keyword>
<reference evidence="15" key="1">
    <citation type="submission" date="2020-09" db="EMBL/GenBank/DDBJ databases">
        <title>Genome-Enabled Discovery of Anthraquinone Biosynthesis in Senna tora.</title>
        <authorList>
            <person name="Kang S.-H."/>
            <person name="Pandey R.P."/>
            <person name="Lee C.-M."/>
            <person name="Sim J.-S."/>
            <person name="Jeong J.-T."/>
            <person name="Choi B.-S."/>
            <person name="Jung M."/>
            <person name="Ginzburg D."/>
            <person name="Zhao K."/>
            <person name="Won S.Y."/>
            <person name="Oh T.-J."/>
            <person name="Yu Y."/>
            <person name="Kim N.-H."/>
            <person name="Lee O.R."/>
            <person name="Lee T.-H."/>
            <person name="Bashyal P."/>
            <person name="Kim T.-S."/>
            <person name="Lee W.-H."/>
            <person name="Kawkins C."/>
            <person name="Kim C.-K."/>
            <person name="Kim J.S."/>
            <person name="Ahn B.O."/>
            <person name="Rhee S.Y."/>
            <person name="Sohng J.K."/>
        </authorList>
    </citation>
    <scope>NUCLEOTIDE SEQUENCE</scope>
    <source>
        <tissue evidence="15">Leaf</tissue>
    </source>
</reference>
<evidence type="ECO:0000256" key="9">
    <source>
        <dbReference type="PROSITE-ProRule" id="PRU00108"/>
    </source>
</evidence>
<keyword evidence="16" id="KW-1185">Reference proteome</keyword>
<dbReference type="EMBL" id="JAAIUW010000005">
    <property type="protein sequence ID" value="KAF7830772.1"/>
    <property type="molecule type" value="Genomic_DNA"/>
</dbReference>
<keyword evidence="6 9" id="KW-0539">Nucleus</keyword>
<dbReference type="InterPro" id="IPR045224">
    <property type="entry name" value="HDZip_class_I_plant"/>
</dbReference>
<comment type="similarity">
    <text evidence="7 11">Belongs to the HD-ZIP homeobox family. Class I subfamily.</text>
</comment>
<gene>
    <name evidence="15" type="ORF">G2W53_013105</name>
</gene>
<dbReference type="Pfam" id="PF00046">
    <property type="entry name" value="Homeodomain"/>
    <property type="match status" value="1"/>
</dbReference>
<dbReference type="OrthoDB" id="6159439at2759"/>
<dbReference type="InterPro" id="IPR009057">
    <property type="entry name" value="Homeodomain-like_sf"/>
</dbReference>
<protein>
    <recommendedName>
        <fullName evidence="11">Homeobox-leucine zipper protein</fullName>
    </recommendedName>
    <alternativeName>
        <fullName evidence="11">HD-ZIP protein</fullName>
    </alternativeName>
    <alternativeName>
        <fullName evidence="11">Homeodomain transcription factor</fullName>
    </alternativeName>
</protein>
<evidence type="ECO:0000256" key="12">
    <source>
        <dbReference type="SAM" id="Coils"/>
    </source>
</evidence>
<feature type="DNA-binding region" description="Homeobox" evidence="9">
    <location>
        <begin position="24"/>
        <end position="83"/>
    </location>
</feature>
<evidence type="ECO:0000256" key="4">
    <source>
        <dbReference type="ARBA" id="ARBA00023155"/>
    </source>
</evidence>
<sequence>MMGGGDDDDIDVYIQEASEESPKKKSKKKRFSDEQIKSLECIFESDSKLEPRKKIQVARDLGLQPRQVAIWFQNRRARWKSKRIEQDYRKLRDEYESLASRFESLKKEKESLQVELQKLNDLMDTSDDGKREDRTEWRGEVNPSFSKEGMHLQDQSEILRKKSGGCCEDTGSYPILKMEDHEKWYNGDPEHKSQFSAQILHFRNPCQHVAAQAGCKNGHVGLAQKKDDILKALRWYSGE</sequence>
<keyword evidence="2 11" id="KW-0805">Transcription regulation</keyword>
<dbReference type="GO" id="GO:0009414">
    <property type="term" value="P:response to water deprivation"/>
    <property type="evidence" value="ECO:0007669"/>
    <property type="project" value="UniProtKB-ARBA"/>
</dbReference>
<keyword evidence="3 9" id="KW-0238">DNA-binding</keyword>
<dbReference type="FunFam" id="1.10.10.60:FF:000293">
    <property type="entry name" value="Homeobox-leucine zipper protein ATHB-7"/>
    <property type="match status" value="1"/>
</dbReference>